<dbReference type="SMART" id="SM00065">
    <property type="entry name" value="GAF"/>
    <property type="match status" value="1"/>
</dbReference>
<comment type="caution">
    <text evidence="2">The sequence shown here is derived from an EMBL/GenBank/DDBJ whole genome shotgun (WGS) entry which is preliminary data.</text>
</comment>
<dbReference type="EMBL" id="RJKL01000001">
    <property type="protein sequence ID" value="ROP27626.1"/>
    <property type="molecule type" value="Genomic_DNA"/>
</dbReference>
<dbReference type="Proteomes" id="UP000271683">
    <property type="component" value="Unassembled WGS sequence"/>
</dbReference>
<gene>
    <name evidence="2" type="ORF">EDD30_0312</name>
</gene>
<dbReference type="Gene3D" id="3.30.450.40">
    <property type="match status" value="1"/>
</dbReference>
<feature type="domain" description="GAF" evidence="1">
    <location>
        <begin position="4"/>
        <end position="174"/>
    </location>
</feature>
<protein>
    <submittedName>
        <fullName evidence="2">GAF domain-containing protein</fullName>
    </submittedName>
</protein>
<dbReference type="InterPro" id="IPR029016">
    <property type="entry name" value="GAF-like_dom_sf"/>
</dbReference>
<dbReference type="RefSeq" id="WP_170047410.1">
    <property type="nucleotide sequence ID" value="NZ_RJKL01000001.1"/>
</dbReference>
<dbReference type="SUPFAM" id="SSF55781">
    <property type="entry name" value="GAF domain-like"/>
    <property type="match status" value="1"/>
</dbReference>
<evidence type="ECO:0000313" key="3">
    <source>
        <dbReference type="Proteomes" id="UP000271683"/>
    </source>
</evidence>
<dbReference type="AlphaFoldDB" id="A0A3N1GBJ1"/>
<organism evidence="2 3">
    <name type="scientific">Couchioplanes caeruleus</name>
    <dbReference type="NCBI Taxonomy" id="56438"/>
    <lineage>
        <taxon>Bacteria</taxon>
        <taxon>Bacillati</taxon>
        <taxon>Actinomycetota</taxon>
        <taxon>Actinomycetes</taxon>
        <taxon>Micromonosporales</taxon>
        <taxon>Micromonosporaceae</taxon>
        <taxon>Couchioplanes</taxon>
    </lineage>
</organism>
<evidence type="ECO:0000259" key="1">
    <source>
        <dbReference type="SMART" id="SM00065"/>
    </source>
</evidence>
<dbReference type="InterPro" id="IPR003018">
    <property type="entry name" value="GAF"/>
</dbReference>
<reference evidence="2 3" key="1">
    <citation type="submission" date="2018-11" db="EMBL/GenBank/DDBJ databases">
        <title>Sequencing the genomes of 1000 actinobacteria strains.</title>
        <authorList>
            <person name="Klenk H.-P."/>
        </authorList>
    </citation>
    <scope>NUCLEOTIDE SEQUENCE [LARGE SCALE GENOMIC DNA]</scope>
    <source>
        <strain evidence="2 3">DSM 43634</strain>
    </source>
</reference>
<dbReference type="Pfam" id="PF13185">
    <property type="entry name" value="GAF_2"/>
    <property type="match status" value="1"/>
</dbReference>
<name>A0A3N1GBJ1_9ACTN</name>
<evidence type="ECO:0000313" key="2">
    <source>
        <dbReference type="EMBL" id="ROP27626.1"/>
    </source>
</evidence>
<proteinExistence type="predicted"/>
<accession>A0A3N1GBJ1</accession>
<sequence length="190" mass="19524">MSPDEESGSADALSRVHLLLGAAAAAPSDADMLELGLSQAIAATGAGSAVLGTLRDRSTLDLAMVTEGGGRISRCGALRVGPRYPLTDAIARERPVWLSSAAEIAAAYPTAGGLWGRAFAAVPVMVRGVPMGAIGVIHDEGGHLFTAAQRTCLRAVADICALVMAYRQAVGVDRPMPPLGHRYAAHEAGR</sequence>